<sequence>MTIRFQADADLNQNIVTGILRREPEIDFQTATTAGLSGLTDTQVLEIAAQGGRILVSHDQRTMPRYFAEFISNETSPGLIIVPKKLSIFEVIETLIIVWSASNTEEWVNRIIYLPL</sequence>
<evidence type="ECO:0000259" key="1">
    <source>
        <dbReference type="Pfam" id="PF18480"/>
    </source>
</evidence>
<accession>A0ABV4YGS3</accession>
<gene>
    <name evidence="2" type="ORF">ACE1B6_22430</name>
</gene>
<feature type="domain" description="DUF5615" evidence="1">
    <location>
        <begin position="4"/>
        <end position="113"/>
    </location>
</feature>
<proteinExistence type="predicted"/>
<dbReference type="Pfam" id="PF18480">
    <property type="entry name" value="DUF5615"/>
    <property type="match status" value="1"/>
</dbReference>
<dbReference type="EMBL" id="JBHFNS010000082">
    <property type="protein sequence ID" value="MFB2938014.1"/>
    <property type="molecule type" value="Genomic_DNA"/>
</dbReference>
<dbReference type="Proteomes" id="UP001576776">
    <property type="component" value="Unassembled WGS sequence"/>
</dbReference>
<dbReference type="RefSeq" id="WP_413259500.1">
    <property type="nucleotide sequence ID" value="NZ_JBHFNS010000082.1"/>
</dbReference>
<name>A0ABV4YGS3_9CYAN</name>
<protein>
    <submittedName>
        <fullName evidence="2">DUF5615 family PIN-like protein</fullName>
    </submittedName>
</protein>
<evidence type="ECO:0000313" key="3">
    <source>
        <dbReference type="Proteomes" id="UP001576776"/>
    </source>
</evidence>
<reference evidence="2 3" key="1">
    <citation type="submission" date="2024-09" db="EMBL/GenBank/DDBJ databases">
        <title>Floridaenema gen nov. (Aerosakkonemataceae, Aerosakkonematales ord. nov., Cyanobacteria) from benthic tropical and subtropical fresh waters, with the description of four new species.</title>
        <authorList>
            <person name="Moretto J.A."/>
            <person name="Berthold D.E."/>
            <person name="Lefler F.W."/>
            <person name="Huang I.-S."/>
            <person name="Laughinghouse H. IV."/>
        </authorList>
    </citation>
    <scope>NUCLEOTIDE SEQUENCE [LARGE SCALE GENOMIC DNA]</scope>
    <source>
        <strain evidence="2 3">BLCC-F154</strain>
    </source>
</reference>
<dbReference type="InterPro" id="IPR041049">
    <property type="entry name" value="DUF5615"/>
</dbReference>
<comment type="caution">
    <text evidence="2">The sequence shown here is derived from an EMBL/GenBank/DDBJ whole genome shotgun (WGS) entry which is preliminary data.</text>
</comment>
<evidence type="ECO:0000313" key="2">
    <source>
        <dbReference type="EMBL" id="MFB2938014.1"/>
    </source>
</evidence>
<keyword evidence="3" id="KW-1185">Reference proteome</keyword>
<organism evidence="2 3">
    <name type="scientific">Floridaenema fluviatile BLCC-F154</name>
    <dbReference type="NCBI Taxonomy" id="3153640"/>
    <lineage>
        <taxon>Bacteria</taxon>
        <taxon>Bacillati</taxon>
        <taxon>Cyanobacteriota</taxon>
        <taxon>Cyanophyceae</taxon>
        <taxon>Oscillatoriophycideae</taxon>
        <taxon>Aerosakkonematales</taxon>
        <taxon>Aerosakkonemataceae</taxon>
        <taxon>Floridanema</taxon>
        <taxon>Floridanema fluviatile</taxon>
    </lineage>
</organism>